<proteinExistence type="predicted"/>
<dbReference type="EMBL" id="JAVREM010000071">
    <property type="protein sequence ID" value="MDT0322707.1"/>
    <property type="molecule type" value="Genomic_DNA"/>
</dbReference>
<organism evidence="2 4">
    <name type="scientific">Streptomyces millisiae</name>
    <dbReference type="NCBI Taxonomy" id="3075542"/>
    <lineage>
        <taxon>Bacteria</taxon>
        <taxon>Bacillati</taxon>
        <taxon>Actinomycetota</taxon>
        <taxon>Actinomycetes</taxon>
        <taxon>Kitasatosporales</taxon>
        <taxon>Streptomycetaceae</taxon>
        <taxon>Streptomyces</taxon>
    </lineage>
</organism>
<evidence type="ECO:0000313" key="3">
    <source>
        <dbReference type="EMBL" id="MDT0323317.1"/>
    </source>
</evidence>
<comment type="caution">
    <text evidence="2">The sequence shown here is derived from an EMBL/GenBank/DDBJ whole genome shotgun (WGS) entry which is preliminary data.</text>
</comment>
<keyword evidence="4" id="KW-1185">Reference proteome</keyword>
<evidence type="ECO:0000313" key="4">
    <source>
        <dbReference type="Proteomes" id="UP001183420"/>
    </source>
</evidence>
<feature type="non-terminal residue" evidence="2">
    <location>
        <position position="1"/>
    </location>
</feature>
<accession>A0ABU2LZX4</accession>
<evidence type="ECO:0000313" key="1">
    <source>
        <dbReference type="EMBL" id="MDT0318957.1"/>
    </source>
</evidence>
<name>A0ABU2LZX4_9ACTN</name>
<protein>
    <submittedName>
        <fullName evidence="2">IS982 family transposase</fullName>
    </submittedName>
</protein>
<gene>
    <name evidence="1" type="ORF">RNC47_11470</name>
    <name evidence="2" type="ORF">RNC47_30785</name>
    <name evidence="3" type="ORF">RNC47_33940</name>
</gene>
<evidence type="ECO:0000313" key="2">
    <source>
        <dbReference type="EMBL" id="MDT0322707.1"/>
    </source>
</evidence>
<dbReference type="EMBL" id="JAVREM010000099">
    <property type="protein sequence ID" value="MDT0323317.1"/>
    <property type="molecule type" value="Genomic_DNA"/>
</dbReference>
<sequence>LARIGQRILALTCAIWHNRTTGQPITRSLTAYDH</sequence>
<reference evidence="2" key="2">
    <citation type="submission" date="2024-05" db="EMBL/GenBank/DDBJ databases">
        <title>30 novel species of actinomycetes from the DSMZ collection.</title>
        <authorList>
            <person name="Nouioui I."/>
        </authorList>
    </citation>
    <scope>NUCLEOTIDE SEQUENCE</scope>
    <source>
        <strain evidence="2 4">DSM 44918</strain>
    </source>
</reference>
<reference evidence="4" key="1">
    <citation type="submission" date="2023-07" db="EMBL/GenBank/DDBJ databases">
        <title>30 novel species of actinomycetes from the DSMZ collection.</title>
        <authorList>
            <person name="Nouioui I."/>
        </authorList>
    </citation>
    <scope>NUCLEOTIDE SEQUENCE [LARGE SCALE GENOMIC DNA]</scope>
    <source>
        <strain evidence="1 4">DSM 44918</strain>
    </source>
</reference>
<dbReference type="EMBL" id="JAVREM010000010">
    <property type="protein sequence ID" value="MDT0318957.1"/>
    <property type="molecule type" value="Genomic_DNA"/>
</dbReference>
<dbReference type="Proteomes" id="UP001183420">
    <property type="component" value="Unassembled WGS sequence"/>
</dbReference>